<protein>
    <submittedName>
        <fullName evidence="2">Uncharacterized protein</fullName>
    </submittedName>
</protein>
<feature type="region of interest" description="Disordered" evidence="1">
    <location>
        <begin position="1"/>
        <end position="84"/>
    </location>
</feature>
<dbReference type="EMBL" id="JBBWUH010000008">
    <property type="protein sequence ID" value="KAK8159239.1"/>
    <property type="molecule type" value="Genomic_DNA"/>
</dbReference>
<dbReference type="Proteomes" id="UP001456524">
    <property type="component" value="Unassembled WGS sequence"/>
</dbReference>
<evidence type="ECO:0000313" key="3">
    <source>
        <dbReference type="Proteomes" id="UP001456524"/>
    </source>
</evidence>
<evidence type="ECO:0000256" key="1">
    <source>
        <dbReference type="SAM" id="MobiDB-lite"/>
    </source>
</evidence>
<proteinExistence type="predicted"/>
<name>A0ABR1XK77_9PEZI</name>
<evidence type="ECO:0000313" key="2">
    <source>
        <dbReference type="EMBL" id="KAK8159239.1"/>
    </source>
</evidence>
<organism evidence="2 3">
    <name type="scientific">Phyllosticta citrichinensis</name>
    <dbReference type="NCBI Taxonomy" id="1130410"/>
    <lineage>
        <taxon>Eukaryota</taxon>
        <taxon>Fungi</taxon>
        <taxon>Dikarya</taxon>
        <taxon>Ascomycota</taxon>
        <taxon>Pezizomycotina</taxon>
        <taxon>Dothideomycetes</taxon>
        <taxon>Dothideomycetes incertae sedis</taxon>
        <taxon>Botryosphaeriales</taxon>
        <taxon>Phyllostictaceae</taxon>
        <taxon>Phyllosticta</taxon>
    </lineage>
</organism>
<comment type="caution">
    <text evidence="2">The sequence shown here is derived from an EMBL/GenBank/DDBJ whole genome shotgun (WGS) entry which is preliminary data.</text>
</comment>
<gene>
    <name evidence="2" type="ORF">IWX90DRAFT_294734</name>
</gene>
<sequence length="250" mass="28031">MQVVKKKEKERGGEEKEEKNTPRRSSGCGTIMSLDLSSSEQPPDLTIDRNKRRENHPINAYNPLSKPSTTLTRPPPPNPVGQRELHHRHQYRMPHRPPVIVAVACPLCFSGWALLRWSLTSPAWAEEEPSSLLAAVLRSSQAASICLACSWESGVVEPFAPRHPRRFGARFLPRPAHPPGHSPPRSDSLRLPHRPLPRLRLDWILRNFDHRDSSRCDASHSTGCYPKGAPSSSSASWLFWKLSGLCDLAT</sequence>
<feature type="compositionally biased region" description="Basic and acidic residues" evidence="1">
    <location>
        <begin position="1"/>
        <end position="21"/>
    </location>
</feature>
<keyword evidence="3" id="KW-1185">Reference proteome</keyword>
<reference evidence="2 3" key="1">
    <citation type="journal article" date="2022" name="G3 (Bethesda)">
        <title>Enemy or ally: a genomic approach to elucidate the lifestyle of Phyllosticta citrichinaensis.</title>
        <authorList>
            <person name="Buijs V.A."/>
            <person name="Groenewald J.Z."/>
            <person name="Haridas S."/>
            <person name="LaButti K.M."/>
            <person name="Lipzen A."/>
            <person name="Martin F.M."/>
            <person name="Barry K."/>
            <person name="Grigoriev I.V."/>
            <person name="Crous P.W."/>
            <person name="Seidl M.F."/>
        </authorList>
    </citation>
    <scope>NUCLEOTIDE SEQUENCE [LARGE SCALE GENOMIC DNA]</scope>
    <source>
        <strain evidence="2 3">CBS 129764</strain>
    </source>
</reference>
<accession>A0ABR1XK77</accession>
<feature type="region of interest" description="Disordered" evidence="1">
    <location>
        <begin position="171"/>
        <end position="191"/>
    </location>
</feature>